<evidence type="ECO:0000313" key="9">
    <source>
        <dbReference type="Proteomes" id="UP000054498"/>
    </source>
</evidence>
<feature type="transmembrane region" description="Helical" evidence="6">
    <location>
        <begin position="113"/>
        <end position="131"/>
    </location>
</feature>
<feature type="transmembrane region" description="Helical" evidence="6">
    <location>
        <begin position="262"/>
        <end position="280"/>
    </location>
</feature>
<dbReference type="OrthoDB" id="19798at2759"/>
<name>A0A0D2LEK3_9CHLO</name>
<feature type="transmembrane region" description="Helical" evidence="6">
    <location>
        <begin position="39"/>
        <end position="61"/>
    </location>
</feature>
<evidence type="ECO:0000256" key="6">
    <source>
        <dbReference type="SAM" id="Phobius"/>
    </source>
</evidence>
<dbReference type="PANTHER" id="PTHR31142">
    <property type="entry name" value="TOBAMOVIRUS MULTIPLICATION PROTEIN 1-LIKE ISOFORM X1"/>
    <property type="match status" value="1"/>
</dbReference>
<keyword evidence="4 6" id="KW-1133">Transmembrane helix</keyword>
<feature type="transmembrane region" description="Helical" evidence="6">
    <location>
        <begin position="224"/>
        <end position="242"/>
    </location>
</feature>
<dbReference type="GeneID" id="25735741"/>
<dbReference type="GO" id="GO:0012505">
    <property type="term" value="C:endomembrane system"/>
    <property type="evidence" value="ECO:0007669"/>
    <property type="project" value="UniProtKB-SubCell"/>
</dbReference>
<sequence length="299" mass="33329">MRSLPGIGALAYLQDGVTFFPKWWEDLENNPTLQAYTNYGLALAYGSIALIALVQLIRIQLRVPEYGWTTQKVFHLLNALVSSLRCASFLFRAQMDALHPDVLRLVLYDLPGLLFFTTYTLLVLFWAEIYHQARSMPTGSLRPIFVAFNGVVYGVQGALWAYESMAVSASQDRVSRVLSAAFLAAVSLAAAVGFLLYGGRLFLMLQRFPIESRGRKKKLREVGMVTTICAACFTLRAVLVALSAIDDRDLDLDVATHPLLNLLYYGLAEIIPSAWVLYILRKLPPKRTAQGYQTIPSNA</sequence>
<reference evidence="8 9" key="1">
    <citation type="journal article" date="2013" name="BMC Genomics">
        <title>Reconstruction of the lipid metabolism for the microalga Monoraphidium neglectum from its genome sequence reveals characteristics suitable for biofuel production.</title>
        <authorList>
            <person name="Bogen C."/>
            <person name="Al-Dilaimi A."/>
            <person name="Albersmeier A."/>
            <person name="Wichmann J."/>
            <person name="Grundmann M."/>
            <person name="Rupp O."/>
            <person name="Lauersen K.J."/>
            <person name="Blifernez-Klassen O."/>
            <person name="Kalinowski J."/>
            <person name="Goesmann A."/>
            <person name="Mussgnug J.H."/>
            <person name="Kruse O."/>
        </authorList>
    </citation>
    <scope>NUCLEOTIDE SEQUENCE [LARGE SCALE GENOMIC DNA]</scope>
    <source>
        <strain evidence="8 9">SAG 48.87</strain>
    </source>
</reference>
<dbReference type="RefSeq" id="XP_013904118.1">
    <property type="nucleotide sequence ID" value="XM_014048664.1"/>
</dbReference>
<evidence type="ECO:0000313" key="8">
    <source>
        <dbReference type="EMBL" id="KIZ05099.1"/>
    </source>
</evidence>
<dbReference type="EMBL" id="KK100558">
    <property type="protein sequence ID" value="KIZ05099.1"/>
    <property type="molecule type" value="Genomic_DNA"/>
</dbReference>
<evidence type="ECO:0000256" key="4">
    <source>
        <dbReference type="ARBA" id="ARBA00022989"/>
    </source>
</evidence>
<dbReference type="PANTHER" id="PTHR31142:SF3">
    <property type="entry name" value="THH1_TOM1_TOM3 DOMAIN-CONTAINING PROTEIN"/>
    <property type="match status" value="1"/>
</dbReference>
<dbReference type="Pfam" id="PF06454">
    <property type="entry name" value="THH1_TOM1-3_dom"/>
    <property type="match status" value="1"/>
</dbReference>
<evidence type="ECO:0000256" key="5">
    <source>
        <dbReference type="ARBA" id="ARBA00023136"/>
    </source>
</evidence>
<dbReference type="Proteomes" id="UP000054498">
    <property type="component" value="Unassembled WGS sequence"/>
</dbReference>
<feature type="transmembrane region" description="Helical" evidence="6">
    <location>
        <begin position="182"/>
        <end position="203"/>
    </location>
</feature>
<dbReference type="InterPro" id="IPR009457">
    <property type="entry name" value="THH1/TOM1/TOM3_dom"/>
</dbReference>
<comment type="similarity">
    <text evidence="2">Belongs to the plant tobamovirus multiplication TOM1 protein family.</text>
</comment>
<comment type="subcellular location">
    <subcellularLocation>
        <location evidence="1">Endomembrane system</location>
        <topology evidence="1">Multi-pass membrane protein</topology>
    </subcellularLocation>
</comment>
<keyword evidence="3 6" id="KW-0812">Transmembrane</keyword>
<gene>
    <name evidence="8" type="ORF">MNEG_2863</name>
</gene>
<dbReference type="KEGG" id="mng:MNEG_2863"/>
<evidence type="ECO:0000259" key="7">
    <source>
        <dbReference type="Pfam" id="PF06454"/>
    </source>
</evidence>
<evidence type="ECO:0000256" key="3">
    <source>
        <dbReference type="ARBA" id="ARBA00022692"/>
    </source>
</evidence>
<keyword evidence="9" id="KW-1185">Reference proteome</keyword>
<feature type="domain" description="THH1/TOM1/TOM3" evidence="7">
    <location>
        <begin position="22"/>
        <end position="295"/>
    </location>
</feature>
<protein>
    <recommendedName>
        <fullName evidence="7">THH1/TOM1/TOM3 domain-containing protein</fullName>
    </recommendedName>
</protein>
<keyword evidence="5 6" id="KW-0472">Membrane</keyword>
<evidence type="ECO:0000256" key="1">
    <source>
        <dbReference type="ARBA" id="ARBA00004127"/>
    </source>
</evidence>
<feature type="transmembrane region" description="Helical" evidence="6">
    <location>
        <begin position="73"/>
        <end position="93"/>
    </location>
</feature>
<proteinExistence type="inferred from homology"/>
<dbReference type="InterPro" id="IPR040226">
    <property type="entry name" value="THH1/TOM1/TOM3"/>
</dbReference>
<dbReference type="AlphaFoldDB" id="A0A0D2LEK3"/>
<organism evidence="8 9">
    <name type="scientific">Monoraphidium neglectum</name>
    <dbReference type="NCBI Taxonomy" id="145388"/>
    <lineage>
        <taxon>Eukaryota</taxon>
        <taxon>Viridiplantae</taxon>
        <taxon>Chlorophyta</taxon>
        <taxon>core chlorophytes</taxon>
        <taxon>Chlorophyceae</taxon>
        <taxon>CS clade</taxon>
        <taxon>Sphaeropleales</taxon>
        <taxon>Selenastraceae</taxon>
        <taxon>Monoraphidium</taxon>
    </lineage>
</organism>
<evidence type="ECO:0000256" key="2">
    <source>
        <dbReference type="ARBA" id="ARBA00006779"/>
    </source>
</evidence>
<accession>A0A0D2LEK3</accession>
<feature type="transmembrane region" description="Helical" evidence="6">
    <location>
        <begin position="143"/>
        <end position="162"/>
    </location>
</feature>